<dbReference type="Pfam" id="PF16694">
    <property type="entry name" value="Cytochrome_P460"/>
    <property type="match status" value="1"/>
</dbReference>
<dbReference type="InterPro" id="IPR038142">
    <property type="entry name" value="Cytochrome_P460_sp"/>
</dbReference>
<evidence type="ECO:0000256" key="1">
    <source>
        <dbReference type="SAM" id="SignalP"/>
    </source>
</evidence>
<dbReference type="InterPro" id="IPR032033">
    <property type="entry name" value="Cytochrome_P460"/>
</dbReference>
<sequence length="183" mass="20387">MPSMRLRRIALFAALPAWLAGAALAQQAYRPGPQNIELPAGWETTFIRYATLDNPTRKIVRNFYVNPEAFAAAKPGLPLPEGTLIILADNKARLGADGTPLLDQQGRLIPEPGWAAIGVQEKRAGWGEGYPAEKRNGNWEYARFLGDGKRNDASVEACFTCHLQTRPNQDFAFNFWDYVQARK</sequence>
<dbReference type="CDD" id="cd20716">
    <property type="entry name" value="cyt_P460_fam"/>
    <property type="match status" value="1"/>
</dbReference>
<accession>A0A4V3A9B3</accession>
<keyword evidence="4" id="KW-1185">Reference proteome</keyword>
<dbReference type="EMBL" id="SMSJ01000108">
    <property type="protein sequence ID" value="TDH58605.1"/>
    <property type="molecule type" value="Genomic_DNA"/>
</dbReference>
<comment type="caution">
    <text evidence="3">The sequence shown here is derived from an EMBL/GenBank/DDBJ whole genome shotgun (WGS) entry which is preliminary data.</text>
</comment>
<evidence type="ECO:0000259" key="2">
    <source>
        <dbReference type="Pfam" id="PF16694"/>
    </source>
</evidence>
<proteinExistence type="predicted"/>
<dbReference type="OrthoDB" id="9796416at2"/>
<feature type="chain" id="PRO_5020713824" description="Cytochrome P460 domain-containing protein" evidence="1">
    <location>
        <begin position="26"/>
        <end position="183"/>
    </location>
</feature>
<name>A0A4V3A9B3_9PROT</name>
<feature type="signal peptide" evidence="1">
    <location>
        <begin position="1"/>
        <end position="25"/>
    </location>
</feature>
<feature type="domain" description="Cytochrome P460" evidence="2">
    <location>
        <begin position="39"/>
        <end position="173"/>
    </location>
</feature>
<dbReference type="AlphaFoldDB" id="A0A4V3A9B3"/>
<keyword evidence="1" id="KW-0732">Signal</keyword>
<dbReference type="Proteomes" id="UP000295096">
    <property type="component" value="Unassembled WGS sequence"/>
</dbReference>
<protein>
    <recommendedName>
        <fullName evidence="2">Cytochrome P460 domain-containing protein</fullName>
    </recommendedName>
</protein>
<gene>
    <name evidence="3" type="ORF">E2C06_31735</name>
</gene>
<dbReference type="Gene3D" id="3.50.70.20">
    <property type="entry name" value="Cytochrome P460"/>
    <property type="match status" value="1"/>
</dbReference>
<organism evidence="3 4">
    <name type="scientific">Dankookia rubra</name>
    <dbReference type="NCBI Taxonomy" id="1442381"/>
    <lineage>
        <taxon>Bacteria</taxon>
        <taxon>Pseudomonadati</taxon>
        <taxon>Pseudomonadota</taxon>
        <taxon>Alphaproteobacteria</taxon>
        <taxon>Acetobacterales</taxon>
        <taxon>Roseomonadaceae</taxon>
        <taxon>Dankookia</taxon>
    </lineage>
</organism>
<reference evidence="3 4" key="1">
    <citation type="journal article" date="2016" name="J. Microbiol.">
        <title>Dankookia rubra gen. nov., sp. nov., an alphaproteobacterium isolated from sediment of a shallow stream.</title>
        <authorList>
            <person name="Kim W.H."/>
            <person name="Kim D.H."/>
            <person name="Kang K."/>
            <person name="Ahn T.Y."/>
        </authorList>
    </citation>
    <scope>NUCLEOTIDE SEQUENCE [LARGE SCALE GENOMIC DNA]</scope>
    <source>
        <strain evidence="3 4">JCM30602</strain>
    </source>
</reference>
<evidence type="ECO:0000313" key="3">
    <source>
        <dbReference type="EMBL" id="TDH58605.1"/>
    </source>
</evidence>
<evidence type="ECO:0000313" key="4">
    <source>
        <dbReference type="Proteomes" id="UP000295096"/>
    </source>
</evidence>